<dbReference type="InterPro" id="IPR029058">
    <property type="entry name" value="AB_hydrolase_fold"/>
</dbReference>
<dbReference type="SUPFAM" id="SSF47336">
    <property type="entry name" value="ACP-like"/>
    <property type="match status" value="1"/>
</dbReference>
<dbReference type="InterPro" id="IPR020806">
    <property type="entry name" value="PKS_PP-bd"/>
</dbReference>
<dbReference type="Gene3D" id="3.40.50.1820">
    <property type="entry name" value="alpha/beta hydrolase"/>
    <property type="match status" value="1"/>
</dbReference>
<protein>
    <submittedName>
        <fullName evidence="6">Non-ribosomal peptide synthetase</fullName>
    </submittedName>
</protein>
<dbReference type="SUPFAM" id="SSF56801">
    <property type="entry name" value="Acetyl-CoA synthetase-like"/>
    <property type="match status" value="1"/>
</dbReference>
<gene>
    <name evidence="6" type="ORF">GCM10009801_74300</name>
</gene>
<dbReference type="InterPro" id="IPR042099">
    <property type="entry name" value="ANL_N_sf"/>
</dbReference>
<dbReference type="Gene3D" id="1.10.1200.10">
    <property type="entry name" value="ACP-like"/>
    <property type="match status" value="1"/>
</dbReference>
<evidence type="ECO:0000256" key="1">
    <source>
        <dbReference type="ARBA" id="ARBA00001957"/>
    </source>
</evidence>
<dbReference type="InterPro" id="IPR000873">
    <property type="entry name" value="AMP-dep_synth/lig_dom"/>
</dbReference>
<evidence type="ECO:0000256" key="2">
    <source>
        <dbReference type="ARBA" id="ARBA00022450"/>
    </source>
</evidence>
<organism evidence="6 7">
    <name type="scientific">Streptomyces albiaxialis</name>
    <dbReference type="NCBI Taxonomy" id="329523"/>
    <lineage>
        <taxon>Bacteria</taxon>
        <taxon>Bacillati</taxon>
        <taxon>Actinomycetota</taxon>
        <taxon>Actinomycetes</taxon>
        <taxon>Kitasatosporales</taxon>
        <taxon>Streptomycetaceae</taxon>
        <taxon>Streptomyces</taxon>
    </lineage>
</organism>
<dbReference type="PANTHER" id="PTHR45527:SF1">
    <property type="entry name" value="FATTY ACID SYNTHASE"/>
    <property type="match status" value="1"/>
</dbReference>
<dbReference type="Pfam" id="PF00975">
    <property type="entry name" value="Thioesterase"/>
    <property type="match status" value="1"/>
</dbReference>
<feature type="compositionally biased region" description="Low complexity" evidence="4">
    <location>
        <begin position="148"/>
        <end position="157"/>
    </location>
</feature>
<feature type="region of interest" description="Disordered" evidence="4">
    <location>
        <begin position="148"/>
        <end position="169"/>
    </location>
</feature>
<evidence type="ECO:0000256" key="3">
    <source>
        <dbReference type="ARBA" id="ARBA00022553"/>
    </source>
</evidence>
<sequence length="922" mass="98624">MTAHQQAAAHAPEASGLSRLLSDAADRHPGNGIRFGSGSPGAPCTYPELLEKALRLLAGLRESGAEPGRPVVALLHEPADFVPVFWACVLGGMPMCPMSTGSGDARDPAERLGEVTGLLDAPLTVTTEALSRPLAGAGGRVVALERLSAGPSGDGLPDPGPSPAAPEDPALFLLTSGSTGVPKAVRLTHANLLASMRAKAGLLALSERDTAFNWVSFDHVAAWEGHLLPLAVGAAQVQTAPESVMADPLEWLRTIDAHRVSLTFTPNFLLGEINTALDSRTSPLDADLSCVRHILSGGEANPVATGVAFLEKLAPSGLGGNVLHPAFGMTETCAGSIVNVEFPERDRGAETAAVGRPVNGLELRVVNEANLPVAEGQMGEVQVRGPMVTGGYENNAAATEGAFTDDGWFRTGDLGRLDDGRLTLVGRSKDTVIVNGVSYSGRAMEAVVREVPGVDETHVAAFAVCPPGSDTEKLAVLFGSTLADESENGLHDLVTAVRGAVVRRWGFRPDIVLPLPRSAFPRTSLGKVQRSRLRERLRNGEFDERRAEVDALLGRMAEERTPPRGGTESTIVDVFAEIFPEDAAAIGATTNFFDLGGTSLDILRLSRLIDQRFHGTSVPLSTLMTAPTPRALAGLVEGERTRARTAYDPVVPLQTTGGRTPLFCVHPGVGEVLVFVNLAKYFAGDRPFYALRAPGFHPGERPFGTFAEMASVYTEAIRARQPHGPYAIAGYSFGAAVAFEIAKILEADGEEVRFLGNFNLPPHIRQRMNELDFAETAVNLAMFLELIGEEQAESIPPRIRELPEHEQIATLLRSAAPERSAQLGLDQRQFTEWARLASHLTGLGRTYEPSGSVRAMSVFCADPLHGTREEWVRKLHGWNAFTDEPNRFIDVPGEHYTLMGPTHVPTFQEILRVEIGRAMGDG</sequence>
<accession>A0ABP5IIM5</accession>
<dbReference type="InterPro" id="IPR009081">
    <property type="entry name" value="PP-bd_ACP"/>
</dbReference>
<evidence type="ECO:0000313" key="6">
    <source>
        <dbReference type="EMBL" id="GAA2101220.1"/>
    </source>
</evidence>
<dbReference type="Proteomes" id="UP001500016">
    <property type="component" value="Unassembled WGS sequence"/>
</dbReference>
<dbReference type="Gene3D" id="3.40.50.12780">
    <property type="entry name" value="N-terminal domain of ligase-like"/>
    <property type="match status" value="1"/>
</dbReference>
<dbReference type="SUPFAM" id="SSF53474">
    <property type="entry name" value="alpha/beta-Hydrolases"/>
    <property type="match status" value="1"/>
</dbReference>
<dbReference type="InterPro" id="IPR020802">
    <property type="entry name" value="TesA-like"/>
</dbReference>
<dbReference type="Pfam" id="PF00550">
    <property type="entry name" value="PP-binding"/>
    <property type="match status" value="1"/>
</dbReference>
<reference evidence="7" key="1">
    <citation type="journal article" date="2019" name="Int. J. Syst. Evol. Microbiol.">
        <title>The Global Catalogue of Microorganisms (GCM) 10K type strain sequencing project: providing services to taxonomists for standard genome sequencing and annotation.</title>
        <authorList>
            <consortium name="The Broad Institute Genomics Platform"/>
            <consortium name="The Broad Institute Genome Sequencing Center for Infectious Disease"/>
            <person name="Wu L."/>
            <person name="Ma J."/>
        </authorList>
    </citation>
    <scope>NUCLEOTIDE SEQUENCE [LARGE SCALE GENOMIC DNA]</scope>
    <source>
        <strain evidence="7">JCM 15478</strain>
    </source>
</reference>
<evidence type="ECO:0000313" key="7">
    <source>
        <dbReference type="Proteomes" id="UP001500016"/>
    </source>
</evidence>
<dbReference type="PANTHER" id="PTHR45527">
    <property type="entry name" value="NONRIBOSOMAL PEPTIDE SYNTHETASE"/>
    <property type="match status" value="1"/>
</dbReference>
<dbReference type="Gene3D" id="3.30.300.30">
    <property type="match status" value="1"/>
</dbReference>
<dbReference type="InterPro" id="IPR001031">
    <property type="entry name" value="Thioesterase"/>
</dbReference>
<keyword evidence="7" id="KW-1185">Reference proteome</keyword>
<dbReference type="SMART" id="SM00823">
    <property type="entry name" value="PKS_PP"/>
    <property type="match status" value="1"/>
</dbReference>
<keyword evidence="2" id="KW-0596">Phosphopantetheine</keyword>
<dbReference type="InterPro" id="IPR045851">
    <property type="entry name" value="AMP-bd_C_sf"/>
</dbReference>
<name>A0ABP5IIM5_9ACTN</name>
<dbReference type="InterPro" id="IPR020845">
    <property type="entry name" value="AMP-binding_CS"/>
</dbReference>
<evidence type="ECO:0000259" key="5">
    <source>
        <dbReference type="PROSITE" id="PS50075"/>
    </source>
</evidence>
<dbReference type="PROSITE" id="PS50075">
    <property type="entry name" value="CARRIER"/>
    <property type="match status" value="1"/>
</dbReference>
<dbReference type="SMART" id="SM00824">
    <property type="entry name" value="PKS_TE"/>
    <property type="match status" value="1"/>
</dbReference>
<comment type="caution">
    <text evidence="6">The sequence shown here is derived from an EMBL/GenBank/DDBJ whole genome shotgun (WGS) entry which is preliminary data.</text>
</comment>
<proteinExistence type="predicted"/>
<keyword evidence="3" id="KW-0597">Phosphoprotein</keyword>
<dbReference type="RefSeq" id="WP_344534749.1">
    <property type="nucleotide sequence ID" value="NZ_BAAAPE010000025.1"/>
</dbReference>
<dbReference type="PROSITE" id="PS00455">
    <property type="entry name" value="AMP_BINDING"/>
    <property type="match status" value="1"/>
</dbReference>
<evidence type="ECO:0000256" key="4">
    <source>
        <dbReference type="SAM" id="MobiDB-lite"/>
    </source>
</evidence>
<dbReference type="Pfam" id="PF00501">
    <property type="entry name" value="AMP-binding"/>
    <property type="match status" value="1"/>
</dbReference>
<dbReference type="InterPro" id="IPR036736">
    <property type="entry name" value="ACP-like_sf"/>
</dbReference>
<feature type="domain" description="Carrier" evidence="5">
    <location>
        <begin position="562"/>
        <end position="640"/>
    </location>
</feature>
<comment type="cofactor">
    <cofactor evidence="1">
        <name>pantetheine 4'-phosphate</name>
        <dbReference type="ChEBI" id="CHEBI:47942"/>
    </cofactor>
</comment>
<dbReference type="EMBL" id="BAAAPE010000025">
    <property type="protein sequence ID" value="GAA2101220.1"/>
    <property type="molecule type" value="Genomic_DNA"/>
</dbReference>